<dbReference type="Proteomes" id="UP000290283">
    <property type="component" value="Unassembled WGS sequence"/>
</dbReference>
<protein>
    <submittedName>
        <fullName evidence="2">Uncharacterized protein</fullName>
    </submittedName>
</protein>
<evidence type="ECO:0000313" key="2">
    <source>
        <dbReference type="EMBL" id="RXR21330.1"/>
    </source>
</evidence>
<reference evidence="3" key="1">
    <citation type="submission" date="2019-01" db="EMBL/GenBank/DDBJ databases">
        <title>Cytophagaceae bacterium strain CAR-16.</title>
        <authorList>
            <person name="Chen W.-M."/>
        </authorList>
    </citation>
    <scope>NUCLEOTIDE SEQUENCE [LARGE SCALE GENOMIC DNA]</scope>
    <source>
        <strain evidence="3">LLJ-11</strain>
    </source>
</reference>
<keyword evidence="1" id="KW-0732">Signal</keyword>
<dbReference type="AlphaFoldDB" id="A0A4Q1K718"/>
<accession>A0A4Q1K718</accession>
<comment type="caution">
    <text evidence="2">The sequence shown here is derived from an EMBL/GenBank/DDBJ whole genome shotgun (WGS) entry which is preliminary data.</text>
</comment>
<evidence type="ECO:0000313" key="3">
    <source>
        <dbReference type="Proteomes" id="UP000290283"/>
    </source>
</evidence>
<feature type="chain" id="PRO_5020644211" evidence="1">
    <location>
        <begin position="19"/>
        <end position="263"/>
    </location>
</feature>
<gene>
    <name evidence="2" type="ORF">EQG63_05160</name>
</gene>
<sequence>MKKILLFLFVISSISFHAQYTNPVASQMSTKFIEADEYIGTDALGYDFFTKNNTLFKFKNSEKYQYKNVSLGKISKVDIQNSLRILIFYENFNMIIALDNQLNEVEKLNLSQTDYNITASAIGTSSQNNYWIYNTLTQRLGLYNYAKESFKYITNAFTKEIKIYKATYTHFYWVDIDNQLNSCSIYGKVSNLGVLPSFDQIHLSDETVIAYQKNGQLYLYDVINKTSTPVENIQKTFKSFSYKNQNLAIFTAEGITNYKINLP</sequence>
<dbReference type="OrthoDB" id="1143207at2"/>
<dbReference type="EMBL" id="SBKO01000001">
    <property type="protein sequence ID" value="RXR21330.1"/>
    <property type="molecule type" value="Genomic_DNA"/>
</dbReference>
<name>A0A4Q1K718_9FLAO</name>
<feature type="signal peptide" evidence="1">
    <location>
        <begin position="1"/>
        <end position="18"/>
    </location>
</feature>
<dbReference type="RefSeq" id="WP_129435106.1">
    <property type="nucleotide sequence ID" value="NZ_SBKO01000001.1"/>
</dbReference>
<proteinExistence type="predicted"/>
<evidence type="ECO:0000256" key="1">
    <source>
        <dbReference type="SAM" id="SignalP"/>
    </source>
</evidence>
<keyword evidence="3" id="KW-1185">Reference proteome</keyword>
<organism evidence="2 3">
    <name type="scientific">Flavobacterium amnicola</name>
    <dbReference type="NCBI Taxonomy" id="2506422"/>
    <lineage>
        <taxon>Bacteria</taxon>
        <taxon>Pseudomonadati</taxon>
        <taxon>Bacteroidota</taxon>
        <taxon>Flavobacteriia</taxon>
        <taxon>Flavobacteriales</taxon>
        <taxon>Flavobacteriaceae</taxon>
        <taxon>Flavobacterium</taxon>
    </lineage>
</organism>